<evidence type="ECO:0000256" key="8">
    <source>
        <dbReference type="ARBA" id="ARBA00022614"/>
    </source>
</evidence>
<evidence type="ECO:0000256" key="11">
    <source>
        <dbReference type="ARBA" id="ARBA00022737"/>
    </source>
</evidence>
<protein>
    <recommendedName>
        <fullName evidence="6">poly(A)-specific ribonuclease</fullName>
        <ecNumber evidence="6">3.1.13.4</ecNumber>
    </recommendedName>
</protein>
<dbReference type="EMBL" id="JAODUO010000546">
    <property type="protein sequence ID" value="KAK2178391.1"/>
    <property type="molecule type" value="Genomic_DNA"/>
</dbReference>
<keyword evidence="15" id="KW-0805">Transcription regulation</keyword>
<sequence>MVMCYNVLCDKYATRQLYGYCPSWALNWDYRKKAILEEIRQYNADIVSLQEVETEQFYKFFLPELKKDGYHGIFSPKSRARTMSEAERKHVDGCAIFFRTSKFTLVKEHLVEFNQLAMASAEGSHDMINRVMTKDNIGLAALLETKDEVWENGQPSESQVRQPLLVATCHVHWDPEYCDVKLIQTMILMSELKNIIEESQRSFRPGSTAPACNNIPLILCGDFNSLPDSGVVEFLNSSRVAANHEDFKDLGYEDCLRKLSTSDNKDMFTHGFNLMLAYAKELMPYTNYTFDFKGVIDYVFLSREFMRPLGVLGPLDQEWYRNNKVVGCPHPHVPSDHLSLLVEIEMCAGPTALPGSTGASKNGKNTGSSNSSGGSGGGSSSSSSAKGNNFYVRR</sequence>
<keyword evidence="12" id="KW-0378">Hydrolase</keyword>
<accession>A0AAD9NRY8</accession>
<dbReference type="Proteomes" id="UP001209878">
    <property type="component" value="Unassembled WGS sequence"/>
</dbReference>
<organism evidence="20 21">
    <name type="scientific">Ridgeia piscesae</name>
    <name type="common">Tubeworm</name>
    <dbReference type="NCBI Taxonomy" id="27915"/>
    <lineage>
        <taxon>Eukaryota</taxon>
        <taxon>Metazoa</taxon>
        <taxon>Spiralia</taxon>
        <taxon>Lophotrochozoa</taxon>
        <taxon>Annelida</taxon>
        <taxon>Polychaeta</taxon>
        <taxon>Sedentaria</taxon>
        <taxon>Canalipalpata</taxon>
        <taxon>Sabellida</taxon>
        <taxon>Siboglinidae</taxon>
        <taxon>Ridgeia</taxon>
    </lineage>
</organism>
<evidence type="ECO:0000256" key="3">
    <source>
        <dbReference type="ARBA" id="ARBA00004123"/>
    </source>
</evidence>
<dbReference type="InterPro" id="IPR050410">
    <property type="entry name" value="CCR4/nocturin_mRNA_transcr"/>
</dbReference>
<feature type="compositionally biased region" description="Low complexity" evidence="18">
    <location>
        <begin position="358"/>
        <end position="372"/>
    </location>
</feature>
<evidence type="ECO:0000256" key="16">
    <source>
        <dbReference type="ARBA" id="ARBA00023163"/>
    </source>
</evidence>
<evidence type="ECO:0000256" key="6">
    <source>
        <dbReference type="ARBA" id="ARBA00012161"/>
    </source>
</evidence>
<dbReference type="SUPFAM" id="SSF56219">
    <property type="entry name" value="DNase I-like"/>
    <property type="match status" value="1"/>
</dbReference>
<dbReference type="GO" id="GO:0005737">
    <property type="term" value="C:cytoplasm"/>
    <property type="evidence" value="ECO:0007669"/>
    <property type="project" value="UniProtKB-SubCell"/>
</dbReference>
<comment type="catalytic activity">
    <reaction evidence="1">
        <text>Exonucleolytic cleavage of poly(A) to 5'-AMP.</text>
        <dbReference type="EC" id="3.1.13.4"/>
    </reaction>
</comment>
<evidence type="ECO:0000313" key="21">
    <source>
        <dbReference type="Proteomes" id="UP001209878"/>
    </source>
</evidence>
<dbReference type="GO" id="GO:0046872">
    <property type="term" value="F:metal ion binding"/>
    <property type="evidence" value="ECO:0007669"/>
    <property type="project" value="UniProtKB-KW"/>
</dbReference>
<dbReference type="Pfam" id="PF03372">
    <property type="entry name" value="Exo_endo_phos"/>
    <property type="match status" value="1"/>
</dbReference>
<keyword evidence="13" id="KW-0269">Exonuclease</keyword>
<feature type="compositionally biased region" description="Low complexity" evidence="18">
    <location>
        <begin position="380"/>
        <end position="394"/>
    </location>
</feature>
<evidence type="ECO:0000259" key="19">
    <source>
        <dbReference type="Pfam" id="PF03372"/>
    </source>
</evidence>
<evidence type="ECO:0000256" key="14">
    <source>
        <dbReference type="ARBA" id="ARBA00022842"/>
    </source>
</evidence>
<dbReference type="EC" id="3.1.13.4" evidence="6"/>
<reference evidence="20" key="1">
    <citation type="journal article" date="2023" name="Mol. Biol. Evol.">
        <title>Third-Generation Sequencing Reveals the Adaptive Role of the Epigenome in Three Deep-Sea Polychaetes.</title>
        <authorList>
            <person name="Perez M."/>
            <person name="Aroh O."/>
            <person name="Sun Y."/>
            <person name="Lan Y."/>
            <person name="Juniper S.K."/>
            <person name="Young C.R."/>
            <person name="Angers B."/>
            <person name="Qian P.Y."/>
        </authorList>
    </citation>
    <scope>NUCLEOTIDE SEQUENCE</scope>
    <source>
        <strain evidence="20">R07B-5</strain>
    </source>
</reference>
<evidence type="ECO:0000256" key="12">
    <source>
        <dbReference type="ARBA" id="ARBA00022801"/>
    </source>
</evidence>
<evidence type="ECO:0000256" key="1">
    <source>
        <dbReference type="ARBA" id="ARBA00001663"/>
    </source>
</evidence>
<evidence type="ECO:0000256" key="10">
    <source>
        <dbReference type="ARBA" id="ARBA00022723"/>
    </source>
</evidence>
<feature type="domain" description="Endonuclease/exonuclease/phosphatase" evidence="19">
    <location>
        <begin position="4"/>
        <end position="337"/>
    </location>
</feature>
<feature type="region of interest" description="Disordered" evidence="18">
    <location>
        <begin position="354"/>
        <end position="394"/>
    </location>
</feature>
<comment type="caution">
    <text evidence="20">The sequence shown here is derived from an EMBL/GenBank/DDBJ whole genome shotgun (WGS) entry which is preliminary data.</text>
</comment>
<dbReference type="AlphaFoldDB" id="A0AAD9NRY8"/>
<comment type="similarity">
    <text evidence="5">Belongs to the CCR4/nocturin family.</text>
</comment>
<name>A0AAD9NRY8_RIDPI</name>
<evidence type="ECO:0000256" key="9">
    <source>
        <dbReference type="ARBA" id="ARBA00022722"/>
    </source>
</evidence>
<keyword evidence="17" id="KW-0539">Nucleus</keyword>
<dbReference type="CDD" id="cd09097">
    <property type="entry name" value="Deadenylase_CCR4"/>
    <property type="match status" value="1"/>
</dbReference>
<evidence type="ECO:0000313" key="20">
    <source>
        <dbReference type="EMBL" id="KAK2178391.1"/>
    </source>
</evidence>
<keyword evidence="7" id="KW-0963">Cytoplasm</keyword>
<keyword evidence="8" id="KW-0433">Leucine-rich repeat</keyword>
<evidence type="ECO:0000256" key="15">
    <source>
        <dbReference type="ARBA" id="ARBA00023015"/>
    </source>
</evidence>
<evidence type="ECO:0000256" key="17">
    <source>
        <dbReference type="ARBA" id="ARBA00023242"/>
    </source>
</evidence>
<gene>
    <name evidence="20" type="ORF">NP493_546g04025</name>
</gene>
<keyword evidence="14" id="KW-0460">Magnesium</keyword>
<keyword evidence="21" id="KW-1185">Reference proteome</keyword>
<evidence type="ECO:0000256" key="13">
    <source>
        <dbReference type="ARBA" id="ARBA00022839"/>
    </source>
</evidence>
<dbReference type="InterPro" id="IPR005135">
    <property type="entry name" value="Endo/exonuclease/phosphatase"/>
</dbReference>
<dbReference type="GO" id="GO:0005634">
    <property type="term" value="C:nucleus"/>
    <property type="evidence" value="ECO:0007669"/>
    <property type="project" value="UniProtKB-SubCell"/>
</dbReference>
<keyword evidence="11" id="KW-0677">Repeat</keyword>
<keyword evidence="16" id="KW-0804">Transcription</keyword>
<dbReference type="PANTHER" id="PTHR12121">
    <property type="entry name" value="CARBON CATABOLITE REPRESSOR PROTEIN 4"/>
    <property type="match status" value="1"/>
</dbReference>
<dbReference type="FunFam" id="3.60.10.10:FF:000002">
    <property type="entry name" value="CCR4-NOT transcription complex subunit 6 like"/>
    <property type="match status" value="1"/>
</dbReference>
<evidence type="ECO:0000256" key="2">
    <source>
        <dbReference type="ARBA" id="ARBA00001946"/>
    </source>
</evidence>
<dbReference type="PANTHER" id="PTHR12121:SF100">
    <property type="entry name" value="POLY(A)-SPECIFIC RIBONUCLEASE"/>
    <property type="match status" value="1"/>
</dbReference>
<dbReference type="Gene3D" id="3.60.10.10">
    <property type="entry name" value="Endonuclease/exonuclease/phosphatase"/>
    <property type="match status" value="1"/>
</dbReference>
<evidence type="ECO:0000256" key="5">
    <source>
        <dbReference type="ARBA" id="ARBA00010774"/>
    </source>
</evidence>
<dbReference type="GO" id="GO:0004535">
    <property type="term" value="F:poly(A)-specific ribonuclease activity"/>
    <property type="evidence" value="ECO:0007669"/>
    <property type="project" value="UniProtKB-EC"/>
</dbReference>
<proteinExistence type="inferred from homology"/>
<evidence type="ECO:0000256" key="7">
    <source>
        <dbReference type="ARBA" id="ARBA00022490"/>
    </source>
</evidence>
<comment type="subcellular location">
    <subcellularLocation>
        <location evidence="4">Cytoplasm</location>
    </subcellularLocation>
    <subcellularLocation>
        <location evidence="3">Nucleus</location>
    </subcellularLocation>
</comment>
<keyword evidence="10" id="KW-0479">Metal-binding</keyword>
<evidence type="ECO:0000256" key="4">
    <source>
        <dbReference type="ARBA" id="ARBA00004496"/>
    </source>
</evidence>
<keyword evidence="9" id="KW-0540">Nuclease</keyword>
<comment type="cofactor">
    <cofactor evidence="2">
        <name>Mg(2+)</name>
        <dbReference type="ChEBI" id="CHEBI:18420"/>
    </cofactor>
</comment>
<dbReference type="InterPro" id="IPR036691">
    <property type="entry name" value="Endo/exonu/phosph_ase_sf"/>
</dbReference>
<evidence type="ECO:0000256" key="18">
    <source>
        <dbReference type="SAM" id="MobiDB-lite"/>
    </source>
</evidence>